<sequence length="46" mass="5131">MFGVQSHQNYEHDFQQKSFVPYLLVGIVFVIGLILGLVIIVNIALG</sequence>
<evidence type="ECO:0000256" key="1">
    <source>
        <dbReference type="SAM" id="Phobius"/>
    </source>
</evidence>
<feature type="transmembrane region" description="Helical" evidence="1">
    <location>
        <begin position="20"/>
        <end position="45"/>
    </location>
</feature>
<comment type="caution">
    <text evidence="2">The sequence shown here is derived from an EMBL/GenBank/DDBJ whole genome shotgun (WGS) entry which is preliminary data.</text>
</comment>
<keyword evidence="1" id="KW-1133">Transmembrane helix</keyword>
<keyword evidence="1" id="KW-0812">Transmembrane</keyword>
<dbReference type="Proteomes" id="UP000006334">
    <property type="component" value="Unassembled WGS sequence"/>
</dbReference>
<dbReference type="AlphaFoldDB" id="K6YCY2"/>
<evidence type="ECO:0000313" key="3">
    <source>
        <dbReference type="Proteomes" id="UP000006334"/>
    </source>
</evidence>
<proteinExistence type="predicted"/>
<dbReference type="STRING" id="1127673.GLIP_3443"/>
<reference evidence="2 3" key="1">
    <citation type="journal article" date="2017" name="Antonie Van Leeuwenhoek">
        <title>Rhizobium rhizosphaerae sp. nov., a novel species isolated from rice rhizosphere.</title>
        <authorList>
            <person name="Zhao J.J."/>
            <person name="Zhang J."/>
            <person name="Zhang R.J."/>
            <person name="Zhang C.W."/>
            <person name="Yin H.Q."/>
            <person name="Zhang X.X."/>
        </authorList>
    </citation>
    <scope>NUCLEOTIDE SEQUENCE [LARGE SCALE GENOMIC DNA]</scope>
    <source>
        <strain evidence="2 3">E3</strain>
    </source>
</reference>
<gene>
    <name evidence="2" type="ORF">GLIP_3443</name>
</gene>
<keyword evidence="1" id="KW-0472">Membrane</keyword>
<evidence type="ECO:0008006" key="4">
    <source>
        <dbReference type="Google" id="ProtNLM"/>
    </source>
</evidence>
<dbReference type="Pfam" id="PF11174">
    <property type="entry name" value="DUF2970"/>
    <property type="match status" value="1"/>
</dbReference>
<dbReference type="InterPro" id="IPR021344">
    <property type="entry name" value="DUF2970"/>
</dbReference>
<dbReference type="EMBL" id="BAEN01000065">
    <property type="protein sequence ID" value="GAC16057.1"/>
    <property type="molecule type" value="Genomic_DNA"/>
</dbReference>
<organism evidence="2 3">
    <name type="scientific">Aliiglaciecola lipolytica E3</name>
    <dbReference type="NCBI Taxonomy" id="1127673"/>
    <lineage>
        <taxon>Bacteria</taxon>
        <taxon>Pseudomonadati</taxon>
        <taxon>Pseudomonadota</taxon>
        <taxon>Gammaproteobacteria</taxon>
        <taxon>Alteromonadales</taxon>
        <taxon>Alteromonadaceae</taxon>
        <taxon>Aliiglaciecola</taxon>
    </lineage>
</organism>
<accession>K6YCY2</accession>
<keyword evidence="3" id="KW-1185">Reference proteome</keyword>
<name>K6YCY2_9ALTE</name>
<protein>
    <recommendedName>
        <fullName evidence="4">DUF2970 domain-containing protein</fullName>
    </recommendedName>
</protein>
<evidence type="ECO:0000313" key="2">
    <source>
        <dbReference type="EMBL" id="GAC16057.1"/>
    </source>
</evidence>